<feature type="compositionally biased region" description="Polar residues" evidence="1">
    <location>
        <begin position="59"/>
        <end position="71"/>
    </location>
</feature>
<comment type="caution">
    <text evidence="2">The sequence shown here is derived from an EMBL/GenBank/DDBJ whole genome shotgun (WGS) entry which is preliminary data.</text>
</comment>
<feature type="compositionally biased region" description="Basic and acidic residues" evidence="1">
    <location>
        <begin position="1"/>
        <end position="12"/>
    </location>
</feature>
<feature type="compositionally biased region" description="Basic and acidic residues" evidence="1">
    <location>
        <begin position="77"/>
        <end position="98"/>
    </location>
</feature>
<feature type="region of interest" description="Disordered" evidence="1">
    <location>
        <begin position="1"/>
        <end position="188"/>
    </location>
</feature>
<name>A0ABR3V1S5_9PEZI</name>
<evidence type="ECO:0000256" key="1">
    <source>
        <dbReference type="SAM" id="MobiDB-lite"/>
    </source>
</evidence>
<evidence type="ECO:0000313" key="3">
    <source>
        <dbReference type="Proteomes" id="UP001586593"/>
    </source>
</evidence>
<evidence type="ECO:0000313" key="2">
    <source>
        <dbReference type="EMBL" id="KAL1835729.1"/>
    </source>
</evidence>
<sequence length="188" mass="20734">MFIDSLHKRPAEPSRPPLQQTASPPEERVTSAEKAAPFAQTTSRPCSPLPDTAPGSPTPALSNLPRSQSGASGADNRPPEQVEGIQRDKDVSVEDESLKGASRPSARNEPPHKRRRTSPQTLTRNARVGTKRRRQNPRSLAVGIDQARDDPRSTKPRQPPRVTRQKKQREKTRASLRLAGRPPDWGVT</sequence>
<accession>A0ABR3V1S5</accession>
<organism evidence="2 3">
    <name type="scientific">Phialemonium thermophilum</name>
    <dbReference type="NCBI Taxonomy" id="223376"/>
    <lineage>
        <taxon>Eukaryota</taxon>
        <taxon>Fungi</taxon>
        <taxon>Dikarya</taxon>
        <taxon>Ascomycota</taxon>
        <taxon>Pezizomycotina</taxon>
        <taxon>Sordariomycetes</taxon>
        <taxon>Sordariomycetidae</taxon>
        <taxon>Cephalothecales</taxon>
        <taxon>Cephalothecaceae</taxon>
        <taxon>Phialemonium</taxon>
    </lineage>
</organism>
<gene>
    <name evidence="2" type="ORF">VTK73DRAFT_5441</name>
</gene>
<dbReference type="Proteomes" id="UP001586593">
    <property type="component" value="Unassembled WGS sequence"/>
</dbReference>
<dbReference type="EMBL" id="JAZHXJ010003022">
    <property type="protein sequence ID" value="KAL1835729.1"/>
    <property type="molecule type" value="Genomic_DNA"/>
</dbReference>
<keyword evidence="3" id="KW-1185">Reference proteome</keyword>
<reference evidence="2 3" key="1">
    <citation type="journal article" date="2024" name="Commun. Biol.">
        <title>Comparative genomic analysis of thermophilic fungi reveals convergent evolutionary adaptations and gene losses.</title>
        <authorList>
            <person name="Steindorff A.S."/>
            <person name="Aguilar-Pontes M.V."/>
            <person name="Robinson A.J."/>
            <person name="Andreopoulos B."/>
            <person name="LaButti K."/>
            <person name="Kuo A."/>
            <person name="Mondo S."/>
            <person name="Riley R."/>
            <person name="Otillar R."/>
            <person name="Haridas S."/>
            <person name="Lipzen A."/>
            <person name="Grimwood J."/>
            <person name="Schmutz J."/>
            <person name="Clum A."/>
            <person name="Reid I.D."/>
            <person name="Moisan M.C."/>
            <person name="Butler G."/>
            <person name="Nguyen T.T.M."/>
            <person name="Dewar K."/>
            <person name="Conant G."/>
            <person name="Drula E."/>
            <person name="Henrissat B."/>
            <person name="Hansel C."/>
            <person name="Singer S."/>
            <person name="Hutchinson M.I."/>
            <person name="de Vries R.P."/>
            <person name="Natvig D.O."/>
            <person name="Powell A.J."/>
            <person name="Tsang A."/>
            <person name="Grigoriev I.V."/>
        </authorList>
    </citation>
    <scope>NUCLEOTIDE SEQUENCE [LARGE SCALE GENOMIC DNA]</scope>
    <source>
        <strain evidence="2 3">ATCC 24622</strain>
    </source>
</reference>
<proteinExistence type="predicted"/>
<protein>
    <submittedName>
        <fullName evidence="2">Uncharacterized protein</fullName>
    </submittedName>
</protein>